<feature type="transmembrane region" description="Helical" evidence="1">
    <location>
        <begin position="306"/>
        <end position="326"/>
    </location>
</feature>
<keyword evidence="3" id="KW-1185">Reference proteome</keyword>
<name>A0A934QYY6_9BACT</name>
<dbReference type="RefSeq" id="WP_200350249.1">
    <property type="nucleotide sequence ID" value="NZ_BAABHZ010000012.1"/>
</dbReference>
<comment type="caution">
    <text evidence="2">The sequence shown here is derived from an EMBL/GenBank/DDBJ whole genome shotgun (WGS) entry which is preliminary data.</text>
</comment>
<reference evidence="2" key="1">
    <citation type="submission" date="2021-01" db="EMBL/GenBank/DDBJ databases">
        <title>Modified the classification status of verrucomicrobia.</title>
        <authorList>
            <person name="Feng X."/>
        </authorList>
    </citation>
    <scope>NUCLEOTIDE SEQUENCE</scope>
    <source>
        <strain evidence="2">JCM 18052</strain>
    </source>
</reference>
<feature type="transmembrane region" description="Helical" evidence="1">
    <location>
        <begin position="365"/>
        <end position="386"/>
    </location>
</feature>
<keyword evidence="1" id="KW-1133">Transmembrane helix</keyword>
<feature type="transmembrane region" description="Helical" evidence="1">
    <location>
        <begin position="332"/>
        <end position="353"/>
    </location>
</feature>
<feature type="transmembrane region" description="Helical" evidence="1">
    <location>
        <begin position="104"/>
        <end position="125"/>
    </location>
</feature>
<proteinExistence type="predicted"/>
<feature type="transmembrane region" description="Helical" evidence="1">
    <location>
        <begin position="137"/>
        <end position="157"/>
    </location>
</feature>
<keyword evidence="1" id="KW-0472">Membrane</keyword>
<keyword evidence="1" id="KW-0812">Transmembrane</keyword>
<feature type="transmembrane region" description="Helical" evidence="1">
    <location>
        <begin position="26"/>
        <end position="46"/>
    </location>
</feature>
<sequence length="539" mass="58516">MSHPDTPTIEPHESHPSQGHIPLDAVWVYGGFFILCLFELLAILVLNDFKFIYTMDDPYIHLAVAEEMMRGHYGVNGSEFCAPCSSPIWPFLIAPLARTPVGDLFPLVLNLVFGFLTCLVVLRGLRRAFPDDGSQSARAAMASVILLGCNVVGLVFTGMEHNLQVLAAVLLVDGMLRFSATGKVGKWLVLAAVAGPLVRYENLALTAAACGLLFLKDRKALAFGVGCAAVAGLAAFSGFLALLGLPLMPSSIIAKSHLTTGGSRLGGIADAIGQTFTGNRGVLLLLMVTALGWLSVRRGSEKTKHAALCLAGAGVLHVCFGAYGWYNRYECYVFASLLYAIFVLAGGFASGLVRRWTGGEILVTAVLGLVISYPYVAGMFTVPLAANNIYEQQFQMHRFVTGWWKKPVAVNDLGWVTYRNDAYVLDLWGLASHDALNFRMAKKDPSWMTRVAEKHDAELAIVYESWVPGRQIGWIKVGQLHLSRERVTPASPVVAFFATSPSAVDEIDRQLVDFRKTLPPGVVLEARSDREKKTPRAGG</sequence>
<evidence type="ECO:0000256" key="1">
    <source>
        <dbReference type="SAM" id="Phobius"/>
    </source>
</evidence>
<gene>
    <name evidence="2" type="ORF">JIN84_06645</name>
</gene>
<dbReference type="EMBL" id="JAENIK010000008">
    <property type="protein sequence ID" value="MBK1815283.1"/>
    <property type="molecule type" value="Genomic_DNA"/>
</dbReference>
<dbReference type="Proteomes" id="UP000600139">
    <property type="component" value="Unassembled WGS sequence"/>
</dbReference>
<evidence type="ECO:0000313" key="2">
    <source>
        <dbReference type="EMBL" id="MBK1815283.1"/>
    </source>
</evidence>
<feature type="transmembrane region" description="Helical" evidence="1">
    <location>
        <begin position="221"/>
        <end position="245"/>
    </location>
</feature>
<organism evidence="2 3">
    <name type="scientific">Luteolibacter yonseiensis</name>
    <dbReference type="NCBI Taxonomy" id="1144680"/>
    <lineage>
        <taxon>Bacteria</taxon>
        <taxon>Pseudomonadati</taxon>
        <taxon>Verrucomicrobiota</taxon>
        <taxon>Verrucomicrobiia</taxon>
        <taxon>Verrucomicrobiales</taxon>
        <taxon>Verrucomicrobiaceae</taxon>
        <taxon>Luteolibacter</taxon>
    </lineage>
</organism>
<protein>
    <submittedName>
        <fullName evidence="2">Uncharacterized protein</fullName>
    </submittedName>
</protein>
<accession>A0A934QYY6</accession>
<evidence type="ECO:0000313" key="3">
    <source>
        <dbReference type="Proteomes" id="UP000600139"/>
    </source>
</evidence>
<dbReference type="AlphaFoldDB" id="A0A934QYY6"/>